<gene>
    <name evidence="4" type="ORF">RND71_002399</name>
</gene>
<keyword evidence="3" id="KW-0378">Hydrolase</keyword>
<dbReference type="InterPro" id="IPR001353">
    <property type="entry name" value="Proteasome_sua/b"/>
</dbReference>
<sequence length="198" mass="21644">MCLFIIDSDESHPSNTTTIIGVTYDDGVILGSTNTITQLTANVVSCHCALETEILLEDARSFILDQESTMVVAETICTMLSAYNYNKKNMLQTALIIGGGSKLYEICCGGMVMEKSNLAVGGYGVTYLRDFLEKEWKNGMNEVQAEELVLKALSLSGGSICGVQTTSVNSKGITRAFHPYDTLLPIRQDELELKHVNE</sequence>
<evidence type="ECO:0008006" key="6">
    <source>
        <dbReference type="Google" id="ProtNLM"/>
    </source>
</evidence>
<proteinExistence type="predicted"/>
<evidence type="ECO:0000256" key="3">
    <source>
        <dbReference type="ARBA" id="ARBA00022801"/>
    </source>
</evidence>
<dbReference type="EMBL" id="JAVYJV010000001">
    <property type="protein sequence ID" value="KAK4380537.1"/>
    <property type="molecule type" value="Genomic_DNA"/>
</dbReference>
<evidence type="ECO:0000256" key="1">
    <source>
        <dbReference type="ARBA" id="ARBA00022490"/>
    </source>
</evidence>
<evidence type="ECO:0000256" key="2">
    <source>
        <dbReference type="ARBA" id="ARBA00022670"/>
    </source>
</evidence>
<accession>A0AAE1T3Q7</accession>
<evidence type="ECO:0000313" key="4">
    <source>
        <dbReference type="EMBL" id="KAK4380537.1"/>
    </source>
</evidence>
<dbReference type="Pfam" id="PF00227">
    <property type="entry name" value="Proteasome"/>
    <property type="match status" value="1"/>
</dbReference>
<dbReference type="PANTHER" id="PTHR32194">
    <property type="entry name" value="METALLOPROTEASE TLDD"/>
    <property type="match status" value="1"/>
</dbReference>
<dbReference type="Proteomes" id="UP001291623">
    <property type="component" value="Unassembled WGS sequence"/>
</dbReference>
<dbReference type="GO" id="GO:0051603">
    <property type="term" value="P:proteolysis involved in protein catabolic process"/>
    <property type="evidence" value="ECO:0007669"/>
    <property type="project" value="InterPro"/>
</dbReference>
<dbReference type="Gene3D" id="3.60.20.10">
    <property type="entry name" value="Glutamine Phosphoribosylpyrophosphate, subunit 1, domain 1"/>
    <property type="match status" value="1"/>
</dbReference>
<dbReference type="AlphaFoldDB" id="A0AAE1T3Q7"/>
<protein>
    <recommendedName>
        <fullName evidence="6">Proteasome endopeptidase complex</fullName>
    </recommendedName>
</protein>
<name>A0AAE1T3Q7_9SOLA</name>
<dbReference type="PANTHER" id="PTHR32194:SF0">
    <property type="entry name" value="ATP-DEPENDENT PROTEASE SUBUNIT HSLV"/>
    <property type="match status" value="1"/>
</dbReference>
<organism evidence="4 5">
    <name type="scientific">Anisodus tanguticus</name>
    <dbReference type="NCBI Taxonomy" id="243964"/>
    <lineage>
        <taxon>Eukaryota</taxon>
        <taxon>Viridiplantae</taxon>
        <taxon>Streptophyta</taxon>
        <taxon>Embryophyta</taxon>
        <taxon>Tracheophyta</taxon>
        <taxon>Spermatophyta</taxon>
        <taxon>Magnoliopsida</taxon>
        <taxon>eudicotyledons</taxon>
        <taxon>Gunneridae</taxon>
        <taxon>Pentapetalae</taxon>
        <taxon>asterids</taxon>
        <taxon>lamiids</taxon>
        <taxon>Solanales</taxon>
        <taxon>Solanaceae</taxon>
        <taxon>Solanoideae</taxon>
        <taxon>Hyoscyameae</taxon>
        <taxon>Anisodus</taxon>
    </lineage>
</organism>
<keyword evidence="2" id="KW-0645">Protease</keyword>
<dbReference type="InterPro" id="IPR029055">
    <property type="entry name" value="Ntn_hydrolases_N"/>
</dbReference>
<keyword evidence="5" id="KW-1185">Reference proteome</keyword>
<dbReference type="GO" id="GO:0008233">
    <property type="term" value="F:peptidase activity"/>
    <property type="evidence" value="ECO:0007669"/>
    <property type="project" value="UniProtKB-KW"/>
</dbReference>
<keyword evidence="1" id="KW-0963">Cytoplasm</keyword>
<dbReference type="SUPFAM" id="SSF56235">
    <property type="entry name" value="N-terminal nucleophile aminohydrolases (Ntn hydrolases)"/>
    <property type="match status" value="1"/>
</dbReference>
<dbReference type="GO" id="GO:0005839">
    <property type="term" value="C:proteasome core complex"/>
    <property type="evidence" value="ECO:0007669"/>
    <property type="project" value="InterPro"/>
</dbReference>
<reference evidence="4" key="1">
    <citation type="submission" date="2023-12" db="EMBL/GenBank/DDBJ databases">
        <title>Genome assembly of Anisodus tanguticus.</title>
        <authorList>
            <person name="Wang Y.-J."/>
        </authorList>
    </citation>
    <scope>NUCLEOTIDE SEQUENCE</scope>
    <source>
        <strain evidence="4">KB-2021</strain>
        <tissue evidence="4">Leaf</tissue>
    </source>
</reference>
<dbReference type="GO" id="GO:0005737">
    <property type="term" value="C:cytoplasm"/>
    <property type="evidence" value="ECO:0007669"/>
    <property type="project" value="TreeGrafter"/>
</dbReference>
<dbReference type="InterPro" id="IPR023333">
    <property type="entry name" value="Proteasome_suB-type"/>
</dbReference>
<comment type="caution">
    <text evidence="4">The sequence shown here is derived from an EMBL/GenBank/DDBJ whole genome shotgun (WGS) entry which is preliminary data.</text>
</comment>
<evidence type="ECO:0000313" key="5">
    <source>
        <dbReference type="Proteomes" id="UP001291623"/>
    </source>
</evidence>